<feature type="signal peptide" evidence="2">
    <location>
        <begin position="1"/>
        <end position="16"/>
    </location>
</feature>
<evidence type="ECO:0000313" key="3">
    <source>
        <dbReference type="EMBL" id="KAF2275915.1"/>
    </source>
</evidence>
<feature type="chain" id="PRO_5025397325" evidence="2">
    <location>
        <begin position="17"/>
        <end position="357"/>
    </location>
</feature>
<evidence type="ECO:0000256" key="2">
    <source>
        <dbReference type="SAM" id="SignalP"/>
    </source>
</evidence>
<name>A0A6A6JI59_WESOR</name>
<proteinExistence type="predicted"/>
<dbReference type="Proteomes" id="UP000800097">
    <property type="component" value="Unassembled WGS sequence"/>
</dbReference>
<dbReference type="RefSeq" id="XP_033653454.1">
    <property type="nucleotide sequence ID" value="XM_033802956.1"/>
</dbReference>
<sequence>MATWASSLLAIRPAASQAIVDATTATLPAESVRRVILLVCNELLNMEAKTTLWNAPIPKPFTISLSTLYDRLLDGKLPPSPTKVLSPGLESQASSQTLTWTQNTQTLSSMPNRTTSLTPEDRPLQDFEDVYYALLAKLQDLHEMLSVRVANGFTLPATPIFPSGPTVVETCAQLQYFWHVLNDPCLAKALDEAVRRARVDSLHEEIVQKLMREQITEGDAGQLIEDLYTSLNAAKEGEERMPGLAWVGGWAPSMITAWLEEKYRSLLRREKEAWEWEQREKRRELRQQRKKERMVKEAENREREREQAWRERYGDPTPEWEAALMKKAFVREADSVQEIGRTLRRSAGGKGSCDESE</sequence>
<accession>A0A6A6JI59</accession>
<feature type="compositionally biased region" description="Basic and acidic residues" evidence="1">
    <location>
        <begin position="294"/>
        <end position="312"/>
    </location>
</feature>
<evidence type="ECO:0000313" key="4">
    <source>
        <dbReference type="Proteomes" id="UP000800097"/>
    </source>
</evidence>
<protein>
    <submittedName>
        <fullName evidence="3">Uncharacterized protein</fullName>
    </submittedName>
</protein>
<dbReference type="EMBL" id="ML986495">
    <property type="protein sequence ID" value="KAF2275915.1"/>
    <property type="molecule type" value="Genomic_DNA"/>
</dbReference>
<keyword evidence="2" id="KW-0732">Signal</keyword>
<keyword evidence="4" id="KW-1185">Reference proteome</keyword>
<organism evidence="3 4">
    <name type="scientific">Westerdykella ornata</name>
    <dbReference type="NCBI Taxonomy" id="318751"/>
    <lineage>
        <taxon>Eukaryota</taxon>
        <taxon>Fungi</taxon>
        <taxon>Dikarya</taxon>
        <taxon>Ascomycota</taxon>
        <taxon>Pezizomycotina</taxon>
        <taxon>Dothideomycetes</taxon>
        <taxon>Pleosporomycetidae</taxon>
        <taxon>Pleosporales</taxon>
        <taxon>Sporormiaceae</taxon>
        <taxon>Westerdykella</taxon>
    </lineage>
</organism>
<reference evidence="3" key="1">
    <citation type="journal article" date="2020" name="Stud. Mycol.">
        <title>101 Dothideomycetes genomes: a test case for predicting lifestyles and emergence of pathogens.</title>
        <authorList>
            <person name="Haridas S."/>
            <person name="Albert R."/>
            <person name="Binder M."/>
            <person name="Bloem J."/>
            <person name="Labutti K."/>
            <person name="Salamov A."/>
            <person name="Andreopoulos B."/>
            <person name="Baker S."/>
            <person name="Barry K."/>
            <person name="Bills G."/>
            <person name="Bluhm B."/>
            <person name="Cannon C."/>
            <person name="Castanera R."/>
            <person name="Culley D."/>
            <person name="Daum C."/>
            <person name="Ezra D."/>
            <person name="Gonzalez J."/>
            <person name="Henrissat B."/>
            <person name="Kuo A."/>
            <person name="Liang C."/>
            <person name="Lipzen A."/>
            <person name="Lutzoni F."/>
            <person name="Magnuson J."/>
            <person name="Mondo S."/>
            <person name="Nolan M."/>
            <person name="Ohm R."/>
            <person name="Pangilinan J."/>
            <person name="Park H.-J."/>
            <person name="Ramirez L."/>
            <person name="Alfaro M."/>
            <person name="Sun H."/>
            <person name="Tritt A."/>
            <person name="Yoshinaga Y."/>
            <person name="Zwiers L.-H."/>
            <person name="Turgeon B."/>
            <person name="Goodwin S."/>
            <person name="Spatafora J."/>
            <person name="Crous P."/>
            <person name="Grigoriev I."/>
        </authorList>
    </citation>
    <scope>NUCLEOTIDE SEQUENCE</scope>
    <source>
        <strain evidence="3">CBS 379.55</strain>
    </source>
</reference>
<dbReference type="AlphaFoldDB" id="A0A6A6JI59"/>
<gene>
    <name evidence="3" type="ORF">EI97DRAFT_60601</name>
</gene>
<dbReference type="OrthoDB" id="5419508at2759"/>
<feature type="region of interest" description="Disordered" evidence="1">
    <location>
        <begin position="287"/>
        <end position="312"/>
    </location>
</feature>
<dbReference type="GeneID" id="54556131"/>
<evidence type="ECO:0000256" key="1">
    <source>
        <dbReference type="SAM" id="MobiDB-lite"/>
    </source>
</evidence>